<proteinExistence type="inferred from homology"/>
<comment type="subcellular location">
    <subcellularLocation>
        <location evidence="1">Secreted</location>
    </subcellularLocation>
</comment>
<keyword evidence="5" id="KW-1015">Disulfide bond</keyword>
<evidence type="ECO:0000313" key="9">
    <source>
        <dbReference type="RefSeq" id="XP_020819736.1"/>
    </source>
</evidence>
<evidence type="ECO:0000256" key="6">
    <source>
        <dbReference type="ARBA" id="ARBA00023183"/>
    </source>
</evidence>
<feature type="region of interest" description="Disordered" evidence="7">
    <location>
        <begin position="63"/>
        <end position="86"/>
    </location>
</feature>
<feature type="compositionally biased region" description="Low complexity" evidence="7">
    <location>
        <begin position="195"/>
        <end position="206"/>
    </location>
</feature>
<feature type="compositionally biased region" description="Basic and acidic residues" evidence="7">
    <location>
        <begin position="267"/>
        <end position="280"/>
    </location>
</feature>
<evidence type="ECO:0000256" key="5">
    <source>
        <dbReference type="ARBA" id="ARBA00023157"/>
    </source>
</evidence>
<evidence type="ECO:0000256" key="3">
    <source>
        <dbReference type="ARBA" id="ARBA00022525"/>
    </source>
</evidence>
<dbReference type="InterPro" id="IPR010510">
    <property type="entry name" value="FGF1-bd"/>
</dbReference>
<reference evidence="9" key="1">
    <citation type="submission" date="2025-08" db="UniProtKB">
        <authorList>
            <consortium name="RefSeq"/>
        </authorList>
    </citation>
    <scope>IDENTIFICATION</scope>
    <source>
        <tissue evidence="9">Spleen</tissue>
    </source>
</reference>
<dbReference type="Proteomes" id="UP000515140">
    <property type="component" value="Unplaced"/>
</dbReference>
<dbReference type="Pfam" id="PF06473">
    <property type="entry name" value="FGF-BP1"/>
    <property type="match status" value="1"/>
</dbReference>
<evidence type="ECO:0000256" key="4">
    <source>
        <dbReference type="ARBA" id="ARBA00022729"/>
    </source>
</evidence>
<dbReference type="CTD" id="143282"/>
<dbReference type="PANTHER" id="PTHR15258:SF3">
    <property type="entry name" value="FIBROBLAST GROWTH FACTOR-BINDING PROTEIN 3"/>
    <property type="match status" value="1"/>
</dbReference>
<gene>
    <name evidence="9" type="primary">FGFBP3</name>
</gene>
<feature type="region of interest" description="Disordered" evidence="7">
    <location>
        <begin position="195"/>
        <end position="292"/>
    </location>
</feature>
<dbReference type="GO" id="GO:0019838">
    <property type="term" value="F:growth factor binding"/>
    <property type="evidence" value="ECO:0007669"/>
    <property type="project" value="UniProtKB-KW"/>
</dbReference>
<evidence type="ECO:0000256" key="1">
    <source>
        <dbReference type="ARBA" id="ARBA00004613"/>
    </source>
</evidence>
<feature type="compositionally biased region" description="Basic residues" evidence="7">
    <location>
        <begin position="214"/>
        <end position="223"/>
    </location>
</feature>
<evidence type="ECO:0000313" key="8">
    <source>
        <dbReference type="Proteomes" id="UP000515140"/>
    </source>
</evidence>
<keyword evidence="6" id="KW-0340">Growth factor binding</keyword>
<dbReference type="InParanoid" id="A0A6P5ILL7"/>
<dbReference type="RefSeq" id="XP_020819736.1">
    <property type="nucleotide sequence ID" value="XM_020964077.1"/>
</dbReference>
<evidence type="ECO:0000256" key="7">
    <source>
        <dbReference type="SAM" id="MobiDB-lite"/>
    </source>
</evidence>
<keyword evidence="4" id="KW-0732">Signal</keyword>
<evidence type="ECO:0000256" key="2">
    <source>
        <dbReference type="ARBA" id="ARBA00008326"/>
    </source>
</evidence>
<dbReference type="GeneID" id="110192728"/>
<name>A0A6P5ILL7_PHACI</name>
<dbReference type="GO" id="GO:0005576">
    <property type="term" value="C:extracellular region"/>
    <property type="evidence" value="ECO:0007669"/>
    <property type="project" value="UniProtKB-SubCell"/>
</dbReference>
<protein>
    <submittedName>
        <fullName evidence="9">Fibroblast growth factor-binding protein 3 isoform X1</fullName>
    </submittedName>
</protein>
<dbReference type="PANTHER" id="PTHR15258">
    <property type="entry name" value="FGF BINDING PROTEIN-RELATED"/>
    <property type="match status" value="1"/>
</dbReference>
<accession>A0A6P5ILL7</accession>
<sequence length="318" mass="33465">MGLSPGDALCRSTPLLKLSRSLNARSISKRQRSQAMRFSRLSFPILLLGCCLLGASTARKNKDSARGAAESVPGPTGGSSGRFSNPEQHACSWQILLPAPGDSSAMGAEGTGAGSELAVSCQSPNGSRYQCAYRGEPQRCAAYNARGPQYWKQVVGKLRKKRRPCHDPAPLKARLCGGKKGQGAELHLVTRPLDASSAGASSAATALPGEGKGKNKGRTRGLSRAREPARGTEQGVNLPRAPPPSGTSALGGVAKEKGPGKKGNGGKRKETPPSDEERPMEAGPAPGGPLEFNEELTETYCAEKWHSLCNFFVNFWNG</sequence>
<dbReference type="AlphaFoldDB" id="A0A6P5ILL7"/>
<dbReference type="KEGG" id="pcw:110192728"/>
<keyword evidence="8" id="KW-1185">Reference proteome</keyword>
<dbReference type="GO" id="GO:0007267">
    <property type="term" value="P:cell-cell signaling"/>
    <property type="evidence" value="ECO:0007669"/>
    <property type="project" value="TreeGrafter"/>
</dbReference>
<comment type="similarity">
    <text evidence="2">Belongs to the fibroblast growth factor-binding protein family.</text>
</comment>
<organism evidence="8 9">
    <name type="scientific">Phascolarctos cinereus</name>
    <name type="common">Koala</name>
    <dbReference type="NCBI Taxonomy" id="38626"/>
    <lineage>
        <taxon>Eukaryota</taxon>
        <taxon>Metazoa</taxon>
        <taxon>Chordata</taxon>
        <taxon>Craniata</taxon>
        <taxon>Vertebrata</taxon>
        <taxon>Euteleostomi</taxon>
        <taxon>Mammalia</taxon>
        <taxon>Metatheria</taxon>
        <taxon>Diprotodontia</taxon>
        <taxon>Phascolarctidae</taxon>
        <taxon>Phascolarctos</taxon>
    </lineage>
</organism>
<dbReference type="FunCoup" id="A0A6P5ILL7">
    <property type="interactions" value="101"/>
</dbReference>
<keyword evidence="3" id="KW-0964">Secreted</keyword>